<comment type="caution">
    <text evidence="2">The sequence shown here is derived from an EMBL/GenBank/DDBJ whole genome shotgun (WGS) entry which is preliminary data.</text>
</comment>
<keyword evidence="3" id="KW-1185">Reference proteome</keyword>
<organism evidence="2 3">
    <name type="scientific">Actinomadura monticuli</name>
    <dbReference type="NCBI Taxonomy" id="3097367"/>
    <lineage>
        <taxon>Bacteria</taxon>
        <taxon>Bacillati</taxon>
        <taxon>Actinomycetota</taxon>
        <taxon>Actinomycetes</taxon>
        <taxon>Streptosporangiales</taxon>
        <taxon>Thermomonosporaceae</taxon>
        <taxon>Actinomadura</taxon>
    </lineage>
</organism>
<dbReference type="EMBL" id="JAXCEI010000001">
    <property type="protein sequence ID" value="MFA1537508.1"/>
    <property type="molecule type" value="Genomic_DNA"/>
</dbReference>
<feature type="region of interest" description="Disordered" evidence="1">
    <location>
        <begin position="50"/>
        <end position="69"/>
    </location>
</feature>
<evidence type="ECO:0000313" key="2">
    <source>
        <dbReference type="EMBL" id="MFA1537508.1"/>
    </source>
</evidence>
<dbReference type="Proteomes" id="UP001569963">
    <property type="component" value="Unassembled WGS sequence"/>
</dbReference>
<proteinExistence type="predicted"/>
<name>A0ABV4Q373_9ACTN</name>
<reference evidence="2 3" key="1">
    <citation type="submission" date="2023-11" db="EMBL/GenBank/DDBJ databases">
        <title>Actinomadura monticuli sp. nov., isolated from volcanic ash.</title>
        <authorList>
            <person name="Lee S.D."/>
            <person name="Yang H."/>
            <person name="Kim I.S."/>
        </authorList>
    </citation>
    <scope>NUCLEOTIDE SEQUENCE [LARGE SCALE GENOMIC DNA]</scope>
    <source>
        <strain evidence="2 3">DLS-62</strain>
    </source>
</reference>
<gene>
    <name evidence="2" type="ORF">SM611_01045</name>
</gene>
<accession>A0ABV4Q373</accession>
<dbReference type="RefSeq" id="WP_371946855.1">
    <property type="nucleotide sequence ID" value="NZ_JAXCEI010000001.1"/>
</dbReference>
<sequence length="69" mass="7291">MSPVNVLYLPGKTGYPRLERLGVHRISTGSLPFRKALQAAVAAALGVTGEDGDRPAPSYGDVQRLVSGR</sequence>
<protein>
    <submittedName>
        <fullName evidence="2">Uncharacterized protein</fullName>
    </submittedName>
</protein>
<evidence type="ECO:0000313" key="3">
    <source>
        <dbReference type="Proteomes" id="UP001569963"/>
    </source>
</evidence>
<evidence type="ECO:0000256" key="1">
    <source>
        <dbReference type="SAM" id="MobiDB-lite"/>
    </source>
</evidence>